<proteinExistence type="predicted"/>
<keyword evidence="3" id="KW-1185">Reference proteome</keyword>
<feature type="region of interest" description="Disordered" evidence="1">
    <location>
        <begin position="139"/>
        <end position="159"/>
    </location>
</feature>
<dbReference type="InParanoid" id="A0A165DDW2"/>
<evidence type="ECO:0000313" key="2">
    <source>
        <dbReference type="EMBL" id="KZT52601.1"/>
    </source>
</evidence>
<sequence length="275" mass="30617">MYIPSTLRWACARACAKLHIREACSPIIVVAPSPHIPRLNIPFWAARSPLARSTLAPFWAHTSSSPRVRSRVHFTPNRQTSSFVTRASSPLPNCVIRPPSPSPTFPLSSFCSSRAHARTDSRRKVPDDLAQFLFPRQQRQIPPPQHPHDGAGNVRPPVRGSRARVCESIIPRVARAWLLMGTSGWSIQQAHSQIEGQQQRGRADPSCQQTLPHERLCCNSLRCRRTRSSRLDRSKLLGRDYVQHSSGVGAVLSSNRPLLASLLADEHLDKVPCPP</sequence>
<name>A0A165DDW2_9BASI</name>
<reference evidence="2 3" key="1">
    <citation type="journal article" date="2016" name="Mol. Biol. Evol.">
        <title>Comparative Genomics of Early-Diverging Mushroom-Forming Fungi Provides Insights into the Origins of Lignocellulose Decay Capabilities.</title>
        <authorList>
            <person name="Nagy L.G."/>
            <person name="Riley R."/>
            <person name="Tritt A."/>
            <person name="Adam C."/>
            <person name="Daum C."/>
            <person name="Floudas D."/>
            <person name="Sun H."/>
            <person name="Yadav J.S."/>
            <person name="Pangilinan J."/>
            <person name="Larsson K.H."/>
            <person name="Matsuura K."/>
            <person name="Barry K."/>
            <person name="Labutti K."/>
            <person name="Kuo R."/>
            <person name="Ohm R.A."/>
            <person name="Bhattacharya S.S."/>
            <person name="Shirouzu T."/>
            <person name="Yoshinaga Y."/>
            <person name="Martin F.M."/>
            <person name="Grigoriev I.V."/>
            <person name="Hibbett D.S."/>
        </authorList>
    </citation>
    <scope>NUCLEOTIDE SEQUENCE [LARGE SCALE GENOMIC DNA]</scope>
    <source>
        <strain evidence="2 3">HHB12733</strain>
    </source>
</reference>
<dbReference type="AlphaFoldDB" id="A0A165DDW2"/>
<accession>A0A165DDW2</accession>
<dbReference type="Proteomes" id="UP000076842">
    <property type="component" value="Unassembled WGS sequence"/>
</dbReference>
<organism evidence="2 3">
    <name type="scientific">Calocera cornea HHB12733</name>
    <dbReference type="NCBI Taxonomy" id="1353952"/>
    <lineage>
        <taxon>Eukaryota</taxon>
        <taxon>Fungi</taxon>
        <taxon>Dikarya</taxon>
        <taxon>Basidiomycota</taxon>
        <taxon>Agaricomycotina</taxon>
        <taxon>Dacrymycetes</taxon>
        <taxon>Dacrymycetales</taxon>
        <taxon>Dacrymycetaceae</taxon>
        <taxon>Calocera</taxon>
    </lineage>
</organism>
<dbReference type="EMBL" id="KV424061">
    <property type="protein sequence ID" value="KZT52601.1"/>
    <property type="molecule type" value="Genomic_DNA"/>
</dbReference>
<protein>
    <submittedName>
        <fullName evidence="2">Uncharacterized protein</fullName>
    </submittedName>
</protein>
<evidence type="ECO:0000256" key="1">
    <source>
        <dbReference type="SAM" id="MobiDB-lite"/>
    </source>
</evidence>
<evidence type="ECO:0000313" key="3">
    <source>
        <dbReference type="Proteomes" id="UP000076842"/>
    </source>
</evidence>
<gene>
    <name evidence="2" type="ORF">CALCODRAFT_81669</name>
</gene>